<accession>A0A6J7WJH6</accession>
<protein>
    <submittedName>
        <fullName evidence="1">Uncharacterized protein</fullName>
    </submittedName>
</protein>
<sequence length="68" mass="7851">MAKRIKKKFGMKHCQFGKCKDCHVEAIWTTSGITGQREYACESHKTEITSKEDDGYMSMADEMTWGRL</sequence>
<reference evidence="1" key="1">
    <citation type="submission" date="2020-05" db="EMBL/GenBank/DDBJ databases">
        <authorList>
            <person name="Chiriac C."/>
            <person name="Salcher M."/>
            <person name="Ghai R."/>
            <person name="Kavagutti S V."/>
        </authorList>
    </citation>
    <scope>NUCLEOTIDE SEQUENCE</scope>
</reference>
<gene>
    <name evidence="1" type="ORF">UFOVP191_32</name>
</gene>
<dbReference type="EMBL" id="LR798233">
    <property type="protein sequence ID" value="CAB5212848.1"/>
    <property type="molecule type" value="Genomic_DNA"/>
</dbReference>
<proteinExistence type="predicted"/>
<organism evidence="1">
    <name type="scientific">uncultured Caudovirales phage</name>
    <dbReference type="NCBI Taxonomy" id="2100421"/>
    <lineage>
        <taxon>Viruses</taxon>
        <taxon>Duplodnaviria</taxon>
        <taxon>Heunggongvirae</taxon>
        <taxon>Uroviricota</taxon>
        <taxon>Caudoviricetes</taxon>
        <taxon>Peduoviridae</taxon>
        <taxon>Maltschvirus</taxon>
        <taxon>Maltschvirus maltsch</taxon>
    </lineage>
</organism>
<name>A0A6J7WJH6_9CAUD</name>
<evidence type="ECO:0000313" key="1">
    <source>
        <dbReference type="EMBL" id="CAB5212848.1"/>
    </source>
</evidence>